<dbReference type="STRING" id="154981.AKJ29_08015"/>
<organism evidence="3 4">
    <name type="scientific">Aliiroseovarius crassostreae</name>
    <dbReference type="NCBI Taxonomy" id="154981"/>
    <lineage>
        <taxon>Bacteria</taxon>
        <taxon>Pseudomonadati</taxon>
        <taxon>Pseudomonadota</taxon>
        <taxon>Alphaproteobacteria</taxon>
        <taxon>Rhodobacterales</taxon>
        <taxon>Paracoccaceae</taxon>
        <taxon>Aliiroseovarius</taxon>
    </lineage>
</organism>
<evidence type="ECO:0000256" key="1">
    <source>
        <dbReference type="ARBA" id="ARBA00022801"/>
    </source>
</evidence>
<dbReference type="EMBL" id="LKBA01000019">
    <property type="protein sequence ID" value="KPN62199.1"/>
    <property type="molecule type" value="Genomic_DNA"/>
</dbReference>
<dbReference type="CDD" id="cd01014">
    <property type="entry name" value="nicotinamidase_related"/>
    <property type="match status" value="1"/>
</dbReference>
<dbReference type="Proteomes" id="UP000050471">
    <property type="component" value="Unassembled WGS sequence"/>
</dbReference>
<feature type="domain" description="Isochorismatase-like" evidence="2">
    <location>
        <begin position="3"/>
        <end position="174"/>
    </location>
</feature>
<dbReference type="RefSeq" id="WP_055191665.1">
    <property type="nucleotide sequence ID" value="NZ_FPBS01000005.1"/>
</dbReference>
<dbReference type="Gene3D" id="3.40.50.850">
    <property type="entry name" value="Isochorismatase-like"/>
    <property type="match status" value="1"/>
</dbReference>
<dbReference type="AlphaFoldDB" id="A0A0P7IDR6"/>
<protein>
    <recommendedName>
        <fullName evidence="2">Isochorismatase-like domain-containing protein</fullName>
    </recommendedName>
</protein>
<proteinExistence type="predicted"/>
<dbReference type="InterPro" id="IPR050272">
    <property type="entry name" value="Isochorismatase-like_hydrls"/>
</dbReference>
<sequence>MVCALILVDIQQGFDDPYWGARNNPDAEQKAGQLLAHWRAQGWPVFLIQHLSTNPDSPLFPGKPGVELHPAIAPKGEAVIQKSANSAFIGTNLEERLRTFGTTDLVVAGITTPHCVSTTCRMAANLGFNVTLVHDATAAFAEGANTAWREGGAVDPEQIHQSAIDHISGEFVTVKSVAEVLA</sequence>
<keyword evidence="4" id="KW-1185">Reference proteome</keyword>
<dbReference type="PANTHER" id="PTHR43540">
    <property type="entry name" value="PEROXYUREIDOACRYLATE/UREIDOACRYLATE AMIDOHYDROLASE-RELATED"/>
    <property type="match status" value="1"/>
</dbReference>
<evidence type="ECO:0000259" key="2">
    <source>
        <dbReference type="Pfam" id="PF00857"/>
    </source>
</evidence>
<accession>A0A0P7IDR6</accession>
<dbReference type="Pfam" id="PF00857">
    <property type="entry name" value="Isochorismatase"/>
    <property type="match status" value="1"/>
</dbReference>
<dbReference type="InterPro" id="IPR000868">
    <property type="entry name" value="Isochorismatase-like_dom"/>
</dbReference>
<dbReference type="GO" id="GO:0016787">
    <property type="term" value="F:hydrolase activity"/>
    <property type="evidence" value="ECO:0007669"/>
    <property type="project" value="UniProtKB-KW"/>
</dbReference>
<dbReference type="OrthoDB" id="9794942at2"/>
<evidence type="ECO:0000313" key="4">
    <source>
        <dbReference type="Proteomes" id="UP000050471"/>
    </source>
</evidence>
<name>A0A0P7IDR6_9RHOB</name>
<dbReference type="PANTHER" id="PTHR43540:SF1">
    <property type="entry name" value="ISOCHORISMATASE HYDROLASE"/>
    <property type="match status" value="1"/>
</dbReference>
<comment type="caution">
    <text evidence="3">The sequence shown here is derived from an EMBL/GenBank/DDBJ whole genome shotgun (WGS) entry which is preliminary data.</text>
</comment>
<dbReference type="SUPFAM" id="SSF52499">
    <property type="entry name" value="Isochorismatase-like hydrolases"/>
    <property type="match status" value="1"/>
</dbReference>
<dbReference type="InterPro" id="IPR036380">
    <property type="entry name" value="Isochorismatase-like_sf"/>
</dbReference>
<evidence type="ECO:0000313" key="3">
    <source>
        <dbReference type="EMBL" id="KPN62199.1"/>
    </source>
</evidence>
<gene>
    <name evidence="3" type="ORF">AKJ29_08015</name>
</gene>
<keyword evidence="1" id="KW-0378">Hydrolase</keyword>
<reference evidence="3 4" key="1">
    <citation type="submission" date="2015-09" db="EMBL/GenBank/DDBJ databases">
        <title>Draft genome sequence of Aliiroseovarius crassostreae CV919-312TSm, the causative agent of Roseovarius Oyster Disease (formerly Juvenile Oyster Disease).</title>
        <authorList>
            <person name="Kessner L."/>
            <person name="Spinard E."/>
            <person name="Nelson D."/>
        </authorList>
    </citation>
    <scope>NUCLEOTIDE SEQUENCE [LARGE SCALE GENOMIC DNA]</scope>
    <source>
        <strain evidence="3 4">CV919-312</strain>
    </source>
</reference>